<organism evidence="2 3">
    <name type="scientific">Mumia zhuanghuii</name>
    <dbReference type="NCBI Taxonomy" id="2585211"/>
    <lineage>
        <taxon>Bacteria</taxon>
        <taxon>Bacillati</taxon>
        <taxon>Actinomycetota</taxon>
        <taxon>Actinomycetes</taxon>
        <taxon>Propionibacteriales</taxon>
        <taxon>Nocardioidaceae</taxon>
        <taxon>Mumia</taxon>
    </lineage>
</organism>
<dbReference type="EMBL" id="VDFR01000094">
    <property type="protein sequence ID" value="TNC42522.1"/>
    <property type="molecule type" value="Genomic_DNA"/>
</dbReference>
<dbReference type="RefSeq" id="WP_139106517.1">
    <property type="nucleotide sequence ID" value="NZ_VDFR01000093.1"/>
</dbReference>
<dbReference type="SUPFAM" id="SSF159238">
    <property type="entry name" value="SO1590-like"/>
    <property type="match status" value="1"/>
</dbReference>
<dbReference type="EMBL" id="VDFR01000093">
    <property type="protein sequence ID" value="TNC42544.1"/>
    <property type="molecule type" value="Genomic_DNA"/>
</dbReference>
<dbReference type="Proteomes" id="UP000306740">
    <property type="component" value="Unassembled WGS sequence"/>
</dbReference>
<dbReference type="InterPro" id="IPR021607">
    <property type="entry name" value="DUF3224"/>
</dbReference>
<evidence type="ECO:0000313" key="2">
    <source>
        <dbReference type="EMBL" id="TNC42544.1"/>
    </source>
</evidence>
<accession>A0A5C4ML96</accession>
<reference evidence="2 3" key="1">
    <citation type="submission" date="2019-05" db="EMBL/GenBank/DDBJ databases">
        <title>Mumia sp. nov., isolated from the intestinal contents of plateau pika (Ochotona curzoniae) in the Qinghai-Tibet plateau of China.</title>
        <authorList>
            <person name="Tian Z."/>
        </authorList>
    </citation>
    <scope>NUCLEOTIDE SEQUENCE [LARGE SCALE GENOMIC DNA]</scope>
    <source>
        <strain evidence="3">527</strain>
        <strain evidence="2">Z527</strain>
    </source>
</reference>
<name>A0A5C4ML96_9ACTN</name>
<evidence type="ECO:0000313" key="3">
    <source>
        <dbReference type="Proteomes" id="UP000306740"/>
    </source>
</evidence>
<dbReference type="OrthoDB" id="7947478at2"/>
<evidence type="ECO:0000313" key="1">
    <source>
        <dbReference type="EMBL" id="TNC42522.1"/>
    </source>
</evidence>
<dbReference type="InterPro" id="IPR023159">
    <property type="entry name" value="SO1590-like_sf"/>
</dbReference>
<dbReference type="AlphaFoldDB" id="A0A5C4ML96"/>
<comment type="caution">
    <text evidence="2">The sequence shown here is derived from an EMBL/GenBank/DDBJ whole genome shotgun (WGS) entry which is preliminary data.</text>
</comment>
<sequence length="145" mass="15473">MTYDKKAETLFTVAGWEESVLEDIDGTGNERNGAYYPDRGVTRATVRYAYSGDIEGEGVVHYLMTYKSGDAPVVALERFTGSIGGAEGSCVLLHRGSHQAEQVADAVEVVEGMGTGALETLRGEATISLGGHSDDGYGFTLHYTL</sequence>
<dbReference type="Pfam" id="PF11528">
    <property type="entry name" value="DUF3224"/>
    <property type="match status" value="1"/>
</dbReference>
<proteinExistence type="predicted"/>
<protein>
    <submittedName>
        <fullName evidence="2">DUF3224 domain-containing protein</fullName>
    </submittedName>
</protein>
<gene>
    <name evidence="2" type="ORF">FHE65_20605</name>
    <name evidence="1" type="ORF">FHE65_20830</name>
</gene>
<dbReference type="Gene3D" id="2.40.350.10">
    <property type="entry name" value="SO1590-like"/>
    <property type="match status" value="1"/>
</dbReference>